<evidence type="ECO:0000313" key="1">
    <source>
        <dbReference type="EMBL" id="MBM6753781.1"/>
    </source>
</evidence>
<comment type="caution">
    <text evidence="1">The sequence shown here is derived from an EMBL/GenBank/DDBJ whole genome shotgun (WGS) entry which is preliminary data.</text>
</comment>
<gene>
    <name evidence="1" type="ORF">H5993_03275</name>
</gene>
<organism evidence="1 2">
    <name type="scientific">Limosilactobacillus alvi</name>
    <dbReference type="NCBI Taxonomy" id="990412"/>
    <lineage>
        <taxon>Bacteria</taxon>
        <taxon>Bacillati</taxon>
        <taxon>Bacillota</taxon>
        <taxon>Bacilli</taxon>
        <taxon>Lactobacillales</taxon>
        <taxon>Lactobacillaceae</taxon>
        <taxon>Limosilactobacillus</taxon>
    </lineage>
</organism>
<dbReference type="EMBL" id="JACJJQ010000010">
    <property type="protein sequence ID" value="MBM6753781.1"/>
    <property type="molecule type" value="Genomic_DNA"/>
</dbReference>
<protein>
    <submittedName>
        <fullName evidence="1">Uncharacterized protein</fullName>
    </submittedName>
</protein>
<dbReference type="Proteomes" id="UP000776629">
    <property type="component" value="Unassembled WGS sequence"/>
</dbReference>
<dbReference type="RefSeq" id="WP_180870575.1">
    <property type="nucleotide sequence ID" value="NZ_JACJJQ010000010.1"/>
</dbReference>
<proteinExistence type="predicted"/>
<evidence type="ECO:0000313" key="2">
    <source>
        <dbReference type="Proteomes" id="UP000776629"/>
    </source>
</evidence>
<name>A0ABS2EN36_9LACO</name>
<reference evidence="1 2" key="1">
    <citation type="journal article" date="2021" name="Sci. Rep.">
        <title>The distribution of antibiotic resistance genes in chicken gut microbiota commensals.</title>
        <authorList>
            <person name="Juricova H."/>
            <person name="Matiasovicova J."/>
            <person name="Kubasova T."/>
            <person name="Cejkova D."/>
            <person name="Rychlik I."/>
        </authorList>
    </citation>
    <scope>NUCLEOTIDE SEQUENCE [LARGE SCALE GENOMIC DNA]</scope>
    <source>
        <strain evidence="1 2">An810</strain>
    </source>
</reference>
<keyword evidence="2" id="KW-1185">Reference proteome</keyword>
<accession>A0ABS2EN36</accession>
<sequence>MASVKDGWHKVLGHDVYVEDGGVTHGKRVTEDGQTLAIYPYRREEIGGDQAFWLTTGVSLSTLRRGLQTGLYSLA</sequence>